<gene>
    <name evidence="19" type="primary">rstB</name>
    <name evidence="19" type="ordered locus">CBUD_2106</name>
</gene>
<accession>A9KH24</accession>
<name>A9KH24_COXBN</name>
<keyword evidence="9" id="KW-0547">Nucleotide-binding</keyword>
<feature type="transmembrane region" description="Helical" evidence="16">
    <location>
        <begin position="12"/>
        <end position="37"/>
    </location>
</feature>
<feature type="domain" description="HAMP" evidence="18">
    <location>
        <begin position="164"/>
        <end position="216"/>
    </location>
</feature>
<dbReference type="InterPro" id="IPR036890">
    <property type="entry name" value="HATPase_C_sf"/>
</dbReference>
<comment type="subcellular location">
    <subcellularLocation>
        <location evidence="2">Cell inner membrane</location>
        <topology evidence="2">Multi-pass membrane protein</topology>
    </subcellularLocation>
</comment>
<keyword evidence="10" id="KW-0418">Kinase</keyword>
<dbReference type="Pfam" id="PF00672">
    <property type="entry name" value="HAMP"/>
    <property type="match status" value="1"/>
</dbReference>
<keyword evidence="13" id="KW-0902">Two-component regulatory system</keyword>
<evidence type="ECO:0000256" key="15">
    <source>
        <dbReference type="SAM" id="Coils"/>
    </source>
</evidence>
<dbReference type="PANTHER" id="PTHR44936">
    <property type="entry name" value="SENSOR PROTEIN CREC"/>
    <property type="match status" value="1"/>
</dbReference>
<evidence type="ECO:0000256" key="3">
    <source>
        <dbReference type="ARBA" id="ARBA00012438"/>
    </source>
</evidence>
<keyword evidence="12 16" id="KW-1133">Transmembrane helix</keyword>
<keyword evidence="14 16" id="KW-0472">Membrane</keyword>
<evidence type="ECO:0000256" key="16">
    <source>
        <dbReference type="SAM" id="Phobius"/>
    </source>
</evidence>
<evidence type="ECO:0000256" key="2">
    <source>
        <dbReference type="ARBA" id="ARBA00004429"/>
    </source>
</evidence>
<evidence type="ECO:0000256" key="5">
    <source>
        <dbReference type="ARBA" id="ARBA00022519"/>
    </source>
</evidence>
<dbReference type="InterPro" id="IPR003661">
    <property type="entry name" value="HisK_dim/P_dom"/>
</dbReference>
<feature type="transmembrane region" description="Helical" evidence="16">
    <location>
        <begin position="143"/>
        <end position="163"/>
    </location>
</feature>
<evidence type="ECO:0000256" key="7">
    <source>
        <dbReference type="ARBA" id="ARBA00022679"/>
    </source>
</evidence>
<evidence type="ECO:0000256" key="1">
    <source>
        <dbReference type="ARBA" id="ARBA00000085"/>
    </source>
</evidence>
<dbReference type="CDD" id="cd00082">
    <property type="entry name" value="HisKA"/>
    <property type="match status" value="1"/>
</dbReference>
<evidence type="ECO:0000259" key="17">
    <source>
        <dbReference type="PROSITE" id="PS50109"/>
    </source>
</evidence>
<evidence type="ECO:0000256" key="13">
    <source>
        <dbReference type="ARBA" id="ARBA00023012"/>
    </source>
</evidence>
<dbReference type="InterPro" id="IPR005467">
    <property type="entry name" value="His_kinase_dom"/>
</dbReference>
<dbReference type="Proteomes" id="UP000008555">
    <property type="component" value="Chromosome"/>
</dbReference>
<organism evidence="19 20">
    <name type="scientific">Coxiella burnetii (strain Dugway 5J108-111)</name>
    <dbReference type="NCBI Taxonomy" id="434922"/>
    <lineage>
        <taxon>Bacteria</taxon>
        <taxon>Pseudomonadati</taxon>
        <taxon>Pseudomonadota</taxon>
        <taxon>Gammaproteobacteria</taxon>
        <taxon>Legionellales</taxon>
        <taxon>Coxiellaceae</taxon>
        <taxon>Coxiella</taxon>
    </lineage>
</organism>
<evidence type="ECO:0000256" key="10">
    <source>
        <dbReference type="ARBA" id="ARBA00022777"/>
    </source>
</evidence>
<evidence type="ECO:0000256" key="4">
    <source>
        <dbReference type="ARBA" id="ARBA00022475"/>
    </source>
</evidence>
<evidence type="ECO:0000256" key="8">
    <source>
        <dbReference type="ARBA" id="ARBA00022692"/>
    </source>
</evidence>
<dbReference type="AlphaFoldDB" id="A9KH24"/>
<feature type="coiled-coil region" evidence="15">
    <location>
        <begin position="197"/>
        <end position="224"/>
    </location>
</feature>
<evidence type="ECO:0000313" key="19">
    <source>
        <dbReference type="EMBL" id="ABS76919.1"/>
    </source>
</evidence>
<dbReference type="PRINTS" id="PR00344">
    <property type="entry name" value="BCTRLSENSOR"/>
</dbReference>
<keyword evidence="7 19" id="KW-0808">Transferase</keyword>
<dbReference type="EC" id="2.7.13.3" evidence="3"/>
<dbReference type="Pfam" id="PF02518">
    <property type="entry name" value="HATPase_c"/>
    <property type="match status" value="1"/>
</dbReference>
<protein>
    <recommendedName>
        <fullName evidence="3">histidine kinase</fullName>
        <ecNumber evidence="3">2.7.13.3</ecNumber>
    </recommendedName>
</protein>
<keyword evidence="5" id="KW-0997">Cell inner membrane</keyword>
<dbReference type="InterPro" id="IPR036097">
    <property type="entry name" value="HisK_dim/P_sf"/>
</dbReference>
<dbReference type="PROSITE" id="PS50885">
    <property type="entry name" value="HAMP"/>
    <property type="match status" value="1"/>
</dbReference>
<dbReference type="SMART" id="SM00387">
    <property type="entry name" value="HATPase_c"/>
    <property type="match status" value="1"/>
</dbReference>
<dbReference type="SMART" id="SM00304">
    <property type="entry name" value="HAMP"/>
    <property type="match status" value="1"/>
</dbReference>
<dbReference type="PANTHER" id="PTHR44936:SF5">
    <property type="entry name" value="SENSOR HISTIDINE KINASE ENVZ"/>
    <property type="match status" value="1"/>
</dbReference>
<dbReference type="EMBL" id="CP000733">
    <property type="protein sequence ID" value="ABS76919.1"/>
    <property type="molecule type" value="Genomic_DNA"/>
</dbReference>
<dbReference type="GO" id="GO:0000155">
    <property type="term" value="F:phosphorelay sensor kinase activity"/>
    <property type="evidence" value="ECO:0007669"/>
    <property type="project" value="InterPro"/>
</dbReference>
<dbReference type="InterPro" id="IPR004358">
    <property type="entry name" value="Sig_transdc_His_kin-like_C"/>
</dbReference>
<keyword evidence="15" id="KW-0175">Coiled coil</keyword>
<keyword evidence="11" id="KW-0067">ATP-binding</keyword>
<evidence type="ECO:0000256" key="12">
    <source>
        <dbReference type="ARBA" id="ARBA00022989"/>
    </source>
</evidence>
<proteinExistence type="predicted"/>
<dbReference type="SUPFAM" id="SSF55874">
    <property type="entry name" value="ATPase domain of HSP90 chaperone/DNA topoisomerase II/histidine kinase"/>
    <property type="match status" value="1"/>
</dbReference>
<keyword evidence="4" id="KW-1003">Cell membrane</keyword>
<dbReference type="PROSITE" id="PS50109">
    <property type="entry name" value="HIS_KIN"/>
    <property type="match status" value="1"/>
</dbReference>
<comment type="catalytic activity">
    <reaction evidence="1">
        <text>ATP + protein L-histidine = ADP + protein N-phospho-L-histidine.</text>
        <dbReference type="EC" id="2.7.13.3"/>
    </reaction>
</comment>
<keyword evidence="8 16" id="KW-0812">Transmembrane</keyword>
<dbReference type="FunFam" id="3.30.565.10:FF:000011">
    <property type="entry name" value="Sensor histidine kinase CpxA"/>
    <property type="match status" value="1"/>
</dbReference>
<evidence type="ECO:0000256" key="9">
    <source>
        <dbReference type="ARBA" id="ARBA00022741"/>
    </source>
</evidence>
<dbReference type="SUPFAM" id="SSF47384">
    <property type="entry name" value="Homodimeric domain of signal transducing histidine kinase"/>
    <property type="match status" value="1"/>
</dbReference>
<dbReference type="Pfam" id="PF00512">
    <property type="entry name" value="HisKA"/>
    <property type="match status" value="1"/>
</dbReference>
<dbReference type="InterPro" id="IPR050980">
    <property type="entry name" value="2C_sensor_his_kinase"/>
</dbReference>
<dbReference type="GO" id="GO:0005886">
    <property type="term" value="C:plasma membrane"/>
    <property type="evidence" value="ECO:0007669"/>
    <property type="project" value="UniProtKB-SubCell"/>
</dbReference>
<dbReference type="KEGG" id="cbd:CBUD_2106"/>
<sequence length="425" mass="48335">MMMRIVDKFARHVSGTSAFAILCVIIVAHLITMTFYINDSRHARRAADRDAMIQKIINVINLLEATPVEERAKAIAAMNDPDMKASISSKPQFALQFQDISFWQINGALRKQLGAFAVSILLTKDQWLNINATLYTHFLLRQLMFFVFEIVAFGFILILIWSINRFTRPIENFRRAAERLSMDLNTQPVPIDGPSVVQEAARAMNRMQQRIQDLIRNRTQMLAAISHDLRTPITRMKLRAQFLDDSTTRNALVKDLNEMEVMINETLSFARDDFADNAKVNLDLVSLVCSLVESMQDMGYNIQFHSHPQRIKILGRASALKRAFTNLLNNAIRYAKNVNVRIQWRQNRVKVLIEDDGPGIAEKELEQVFEPFYRGEHSRSRDTGGVGLGLAVTRDIISDHNGKVILTNRPNGGLCATVELLSEVH</sequence>
<evidence type="ECO:0000256" key="11">
    <source>
        <dbReference type="ARBA" id="ARBA00022840"/>
    </source>
</evidence>
<evidence type="ECO:0000256" key="6">
    <source>
        <dbReference type="ARBA" id="ARBA00022553"/>
    </source>
</evidence>
<evidence type="ECO:0000313" key="20">
    <source>
        <dbReference type="Proteomes" id="UP000008555"/>
    </source>
</evidence>
<dbReference type="GO" id="GO:0005524">
    <property type="term" value="F:ATP binding"/>
    <property type="evidence" value="ECO:0007669"/>
    <property type="project" value="UniProtKB-KW"/>
</dbReference>
<reference evidence="19 20" key="1">
    <citation type="journal article" date="2009" name="Infect. Immun.">
        <title>Comparative genomics reveal extensive transposon-mediated genomic plasticity and diversity among potential effector proteins within the genus Coxiella.</title>
        <authorList>
            <person name="Beare P.A."/>
            <person name="Unsworth N."/>
            <person name="Andoh M."/>
            <person name="Voth D.E."/>
            <person name="Omsland A."/>
            <person name="Gilk S.D."/>
            <person name="Williams K.P."/>
            <person name="Sobral B.W."/>
            <person name="Kupko J.J.III."/>
            <person name="Porcella S.F."/>
            <person name="Samuel J.E."/>
            <person name="Heinzen R.A."/>
        </authorList>
    </citation>
    <scope>NUCLEOTIDE SEQUENCE [LARGE SCALE GENOMIC DNA]</scope>
    <source>
        <strain evidence="19 20">Dugway 5J108-111</strain>
    </source>
</reference>
<dbReference type="Gene3D" id="3.30.565.10">
    <property type="entry name" value="Histidine kinase-like ATPase, C-terminal domain"/>
    <property type="match status" value="1"/>
</dbReference>
<dbReference type="HOGENOM" id="CLU_000445_89_27_6"/>
<dbReference type="RefSeq" id="WP_005769757.1">
    <property type="nucleotide sequence ID" value="NC_009727.1"/>
</dbReference>
<evidence type="ECO:0000259" key="18">
    <source>
        <dbReference type="PROSITE" id="PS50885"/>
    </source>
</evidence>
<dbReference type="InterPro" id="IPR003660">
    <property type="entry name" value="HAMP_dom"/>
</dbReference>
<evidence type="ECO:0000256" key="14">
    <source>
        <dbReference type="ARBA" id="ARBA00023136"/>
    </source>
</evidence>
<dbReference type="CDD" id="cd06225">
    <property type="entry name" value="HAMP"/>
    <property type="match status" value="1"/>
</dbReference>
<dbReference type="Gene3D" id="1.10.287.130">
    <property type="match status" value="1"/>
</dbReference>
<dbReference type="InterPro" id="IPR003594">
    <property type="entry name" value="HATPase_dom"/>
</dbReference>
<dbReference type="SMART" id="SM00388">
    <property type="entry name" value="HisKA"/>
    <property type="match status" value="1"/>
</dbReference>
<feature type="domain" description="Histidine kinase" evidence="17">
    <location>
        <begin position="224"/>
        <end position="424"/>
    </location>
</feature>
<keyword evidence="6" id="KW-0597">Phosphoprotein</keyword>